<evidence type="ECO:0000313" key="2">
    <source>
        <dbReference type="Proteomes" id="UP000824533"/>
    </source>
</evidence>
<reference evidence="1 2" key="1">
    <citation type="journal article" date="2021" name="Front. Genet.">
        <title>Chromosome-Level Genome Assembly Reveals Significant Gene Expansion in the Toll and IMD Signaling Pathways of Dendrolimus kikuchii.</title>
        <authorList>
            <person name="Zhou J."/>
            <person name="Wu P."/>
            <person name="Xiong Z."/>
            <person name="Liu N."/>
            <person name="Zhao N."/>
            <person name="Ji M."/>
            <person name="Qiu Y."/>
            <person name="Yang B."/>
        </authorList>
    </citation>
    <scope>NUCLEOTIDE SEQUENCE [LARGE SCALE GENOMIC DNA]</scope>
    <source>
        <strain evidence="1">Ann1</strain>
    </source>
</reference>
<dbReference type="Proteomes" id="UP000824533">
    <property type="component" value="Linkage Group LG10"/>
</dbReference>
<accession>A0ACC1D2H8</accession>
<sequence length="436" mass="49831">MPEEAPRKVVKVLIFSDIGRSPRMQYHALSLANNGLNVNIIGYLESQPLTEILENPNITITKLHPLIFNTGPQLVQYALKAVWQAISLLLTLFITGNCDYLLCQNPPAIPTFPICSFYCLVSRTTFIIDWHNYAFSIMSFSLPPDHWLLRLSRWIEMTFGKAAQYNLCVTYAMKEDLLQNYDIVATVLYDRPPSIFRPITIEEKHDWFQKLSGQYADFGCPDNEIGQDKTAFTEVVNGEVKVRQDRPGLLFSSTSWTPDEDFGTLLEALQVYETTYKLTNKLPKLVCVITGKGPMKEDYIKQIAGRKWEHVKVITPWLEASDYPTMVASADLGVCLHTSSSGLDLPMKVVDMFGAGLPVCAFDFLCLDELVENGVNGYIFKSSDELSKHIVTWFEGFPNNENQNLIVQRMKREISKFQESRWENNWNLRAKKFFES</sequence>
<dbReference type="EMBL" id="CM034396">
    <property type="protein sequence ID" value="KAJ0178046.1"/>
    <property type="molecule type" value="Genomic_DNA"/>
</dbReference>
<keyword evidence="2" id="KW-1185">Reference proteome</keyword>
<evidence type="ECO:0000313" key="1">
    <source>
        <dbReference type="EMBL" id="KAJ0178046.1"/>
    </source>
</evidence>
<organism evidence="1 2">
    <name type="scientific">Dendrolimus kikuchii</name>
    <dbReference type="NCBI Taxonomy" id="765133"/>
    <lineage>
        <taxon>Eukaryota</taxon>
        <taxon>Metazoa</taxon>
        <taxon>Ecdysozoa</taxon>
        <taxon>Arthropoda</taxon>
        <taxon>Hexapoda</taxon>
        <taxon>Insecta</taxon>
        <taxon>Pterygota</taxon>
        <taxon>Neoptera</taxon>
        <taxon>Endopterygota</taxon>
        <taxon>Lepidoptera</taxon>
        <taxon>Glossata</taxon>
        <taxon>Ditrysia</taxon>
        <taxon>Bombycoidea</taxon>
        <taxon>Lasiocampidae</taxon>
        <taxon>Dendrolimus</taxon>
    </lineage>
</organism>
<name>A0ACC1D2H8_9NEOP</name>
<comment type="caution">
    <text evidence="1">The sequence shown here is derived from an EMBL/GenBank/DDBJ whole genome shotgun (WGS) entry which is preliminary data.</text>
</comment>
<proteinExistence type="predicted"/>
<protein>
    <submittedName>
        <fullName evidence="1">Uncharacterized protein</fullName>
    </submittedName>
</protein>
<gene>
    <name evidence="1" type="ORF">K1T71_005869</name>
</gene>